<reference evidence="1 2" key="1">
    <citation type="submission" date="2019-06" db="EMBL/GenBank/DDBJ databases">
        <title>Whole genome shotgun sequence of Pseudonocardia saturnea NBRC 14499.</title>
        <authorList>
            <person name="Hosoyama A."/>
            <person name="Uohara A."/>
            <person name="Ohji S."/>
            <person name="Ichikawa N."/>
        </authorList>
    </citation>
    <scope>NUCLEOTIDE SEQUENCE [LARGE SCALE GENOMIC DNA]</scope>
    <source>
        <strain evidence="1 2">NBRC 14499</strain>
    </source>
</reference>
<keyword evidence="2" id="KW-1185">Reference proteome</keyword>
<comment type="caution">
    <text evidence="1">The sequence shown here is derived from an EMBL/GenBank/DDBJ whole genome shotgun (WGS) entry which is preliminary data.</text>
</comment>
<accession>A0ABQ0RUY4</accession>
<evidence type="ECO:0000313" key="1">
    <source>
        <dbReference type="EMBL" id="GEC24485.1"/>
    </source>
</evidence>
<protein>
    <submittedName>
        <fullName evidence="1">Uncharacterized protein</fullName>
    </submittedName>
</protein>
<gene>
    <name evidence="1" type="ORF">PSA01_15140</name>
</gene>
<evidence type="ECO:0000313" key="2">
    <source>
        <dbReference type="Proteomes" id="UP000320693"/>
    </source>
</evidence>
<name>A0ABQ0RUY4_9PSEU</name>
<sequence length="59" mass="5763">MLPAAGWVMVPAGSVVGAAGRAGDRRCGWAGDRCCESGGGVVLVVGVAPVGLRIGGRAR</sequence>
<organism evidence="1 2">
    <name type="scientific">Pseudonocardia saturnea</name>
    <dbReference type="NCBI Taxonomy" id="33909"/>
    <lineage>
        <taxon>Bacteria</taxon>
        <taxon>Bacillati</taxon>
        <taxon>Actinomycetota</taxon>
        <taxon>Actinomycetes</taxon>
        <taxon>Pseudonocardiales</taxon>
        <taxon>Pseudonocardiaceae</taxon>
        <taxon>Pseudonocardia</taxon>
    </lineage>
</organism>
<dbReference type="Proteomes" id="UP000320693">
    <property type="component" value="Unassembled WGS sequence"/>
</dbReference>
<dbReference type="EMBL" id="BJNH01000015">
    <property type="protein sequence ID" value="GEC24485.1"/>
    <property type="molecule type" value="Genomic_DNA"/>
</dbReference>
<proteinExistence type="predicted"/>